<accession>A0A6J6N2Z9</accession>
<keyword evidence="1" id="KW-1133">Transmembrane helix</keyword>
<reference evidence="2" key="1">
    <citation type="submission" date="2020-05" db="EMBL/GenBank/DDBJ databases">
        <authorList>
            <person name="Chiriac C."/>
            <person name="Salcher M."/>
            <person name="Ghai R."/>
            <person name="Kavagutti S V."/>
        </authorList>
    </citation>
    <scope>NUCLEOTIDE SEQUENCE</scope>
</reference>
<dbReference type="Gene3D" id="1.20.120.1630">
    <property type="match status" value="1"/>
</dbReference>
<feature type="transmembrane region" description="Helical" evidence="1">
    <location>
        <begin position="104"/>
        <end position="123"/>
    </location>
</feature>
<evidence type="ECO:0000313" key="2">
    <source>
        <dbReference type="EMBL" id="CAB4680519.1"/>
    </source>
</evidence>
<dbReference type="EMBL" id="CAEZXL010000021">
    <property type="protein sequence ID" value="CAB4680519.1"/>
    <property type="molecule type" value="Genomic_DNA"/>
</dbReference>
<dbReference type="GO" id="GO:0016020">
    <property type="term" value="C:membrane"/>
    <property type="evidence" value="ECO:0007669"/>
    <property type="project" value="TreeGrafter"/>
</dbReference>
<keyword evidence="1" id="KW-0812">Transmembrane</keyword>
<dbReference type="InterPro" id="IPR010721">
    <property type="entry name" value="UstE-like"/>
</dbReference>
<proteinExistence type="predicted"/>
<evidence type="ECO:0000256" key="1">
    <source>
        <dbReference type="SAM" id="Phobius"/>
    </source>
</evidence>
<dbReference type="PANTHER" id="PTHR32251">
    <property type="entry name" value="3-OXO-5-ALPHA-STEROID 4-DEHYDROGENASE"/>
    <property type="match status" value="1"/>
</dbReference>
<protein>
    <submittedName>
        <fullName evidence="2">Unannotated protein</fullName>
    </submittedName>
</protein>
<keyword evidence="1" id="KW-0472">Membrane</keyword>
<dbReference type="AlphaFoldDB" id="A0A6J6N2Z9"/>
<organism evidence="2">
    <name type="scientific">freshwater metagenome</name>
    <dbReference type="NCBI Taxonomy" id="449393"/>
    <lineage>
        <taxon>unclassified sequences</taxon>
        <taxon>metagenomes</taxon>
        <taxon>ecological metagenomes</taxon>
    </lineage>
</organism>
<feature type="transmembrane region" description="Helical" evidence="1">
    <location>
        <begin position="6"/>
        <end position="23"/>
    </location>
</feature>
<name>A0A6J6N2Z9_9ZZZZ</name>
<feature type="transmembrane region" description="Helical" evidence="1">
    <location>
        <begin position="30"/>
        <end position="49"/>
    </location>
</feature>
<dbReference type="Pfam" id="PF06966">
    <property type="entry name" value="DUF1295"/>
    <property type="match status" value="1"/>
</dbReference>
<feature type="transmembrane region" description="Helical" evidence="1">
    <location>
        <begin position="135"/>
        <end position="156"/>
    </location>
</feature>
<gene>
    <name evidence="2" type="ORF">UFOPK2373_00215</name>
</gene>
<sequence>MSALEINFWLFVAVCAATWLTSIITKEYSWVDRIWSIIPIVYMWVFAYGANFGDLRLNVMAVLVTLWGARLTFNFARKGGYAPGGEDYRWAILRKKMSPAIYQIFNIFFIVIFQNALLLAITLPANLALENRTAFGLLDAVFSALFLGLLIFEFIADQQQWNFHQLKKAGKASGFLDTGTFAYSRHPNFFAEQAQWWVLGFWGFAVANTAQPIYLLGAVVLTALFLGSARFTEQISLSKYPEYKQYQSRVSMLIPWFSKK</sequence>
<dbReference type="PANTHER" id="PTHR32251:SF23">
    <property type="entry name" value="3-OXO-5-ALPHA-STEROID 4-DEHYDROGENASE (DUF1295)"/>
    <property type="match status" value="1"/>
</dbReference>